<dbReference type="SUPFAM" id="SSF55785">
    <property type="entry name" value="PYP-like sensor domain (PAS domain)"/>
    <property type="match status" value="1"/>
</dbReference>
<dbReference type="GO" id="GO:0000155">
    <property type="term" value="F:phosphorelay sensor kinase activity"/>
    <property type="evidence" value="ECO:0007669"/>
    <property type="project" value="InterPro"/>
</dbReference>
<sequence length="593" mass="66349">MALTFDGNVSAQEVADILPIGLAILNDQDELVSVNHRLRELIECFSTKFSECWLQSIHLDDYDRVATGYREAARSKRSLRIEYRTRSPNYVWHVATFSPLDNANVQCFNLGGNAGFICTIMDITPEKKAELSQRQDAQEARERKQQQERFIDMISHEIRNPLSSILHCTEDILEATHDKKSEVSVSDITEAAETISLCVAHQEKIVNDVLLFSKLDASMLTLSPRRVQPKRLLTTPLAIFRPEFRKQNIQCEFELDRSYSECEVEFVIADLDRMSQVVINLLSNAIKFTAKSENERMIKVSIGASTTKPSSYPPNVVFFGSDETALRIDATDTPQWGDDPVVYIMVAIKDTGIGITGEGQMRLFERFNQATPKTESTYGGSGLGLSLSRKLCHLHGGEIGVSSKDGQGSTFSFFFKVHQSFRASDDEDGLYGHSSIDEVCSGIRATDKSLESNHNYSSEKGDEGTASRHILLVEDNDINRQIISRRLRSLGFQISEASNGQEALDIAQQSELSCILMDQDMPVMDGNSATRAIRNLERDSRRHIPILGVTANVRAEQQAEMLEAGMDGIILKPYRTSDIFERINNLIGTKVGQ</sequence>
<dbReference type="InterPro" id="IPR005467">
    <property type="entry name" value="His_kinase_dom"/>
</dbReference>
<evidence type="ECO:0000256" key="6">
    <source>
        <dbReference type="PROSITE-ProRule" id="PRU00169"/>
    </source>
</evidence>
<reference evidence="9" key="2">
    <citation type="journal article" date="2023" name="IMA Fungus">
        <title>Comparative genomic study of the Penicillium genus elucidates a diverse pangenome and 15 lateral gene transfer events.</title>
        <authorList>
            <person name="Petersen C."/>
            <person name="Sorensen T."/>
            <person name="Nielsen M.R."/>
            <person name="Sondergaard T.E."/>
            <person name="Sorensen J.L."/>
            <person name="Fitzpatrick D.A."/>
            <person name="Frisvad J.C."/>
            <person name="Nielsen K.L."/>
        </authorList>
    </citation>
    <scope>NUCLEOTIDE SEQUENCE</scope>
    <source>
        <strain evidence="9">IBT 35673</strain>
    </source>
</reference>
<dbReference type="Pfam" id="PF00512">
    <property type="entry name" value="HisKA"/>
    <property type="match status" value="1"/>
</dbReference>
<dbReference type="SUPFAM" id="SSF52172">
    <property type="entry name" value="CheY-like"/>
    <property type="match status" value="1"/>
</dbReference>
<evidence type="ECO:0000313" key="10">
    <source>
        <dbReference type="Proteomes" id="UP001147695"/>
    </source>
</evidence>
<evidence type="ECO:0000256" key="2">
    <source>
        <dbReference type="ARBA" id="ARBA00012438"/>
    </source>
</evidence>
<dbReference type="Gene3D" id="1.10.287.130">
    <property type="match status" value="1"/>
</dbReference>
<dbReference type="PROSITE" id="PS50109">
    <property type="entry name" value="HIS_KIN"/>
    <property type="match status" value="1"/>
</dbReference>
<dbReference type="PANTHER" id="PTHR43047">
    <property type="entry name" value="TWO-COMPONENT HISTIDINE PROTEIN KINASE"/>
    <property type="match status" value="1"/>
</dbReference>
<dbReference type="InterPro" id="IPR003661">
    <property type="entry name" value="HisK_dim/P_dom"/>
</dbReference>
<evidence type="ECO:0000313" key="9">
    <source>
        <dbReference type="EMBL" id="KAJ5328732.1"/>
    </source>
</evidence>
<keyword evidence="4" id="KW-0808">Transferase</keyword>
<evidence type="ECO:0000256" key="4">
    <source>
        <dbReference type="ARBA" id="ARBA00022679"/>
    </source>
</evidence>
<evidence type="ECO:0000259" key="8">
    <source>
        <dbReference type="PROSITE" id="PS50110"/>
    </source>
</evidence>
<feature type="domain" description="Response regulatory" evidence="8">
    <location>
        <begin position="469"/>
        <end position="587"/>
    </location>
</feature>
<gene>
    <name evidence="9" type="ORF">N7452_009122</name>
</gene>
<dbReference type="SMART" id="SM00387">
    <property type="entry name" value="HATPase_c"/>
    <property type="match status" value="1"/>
</dbReference>
<comment type="catalytic activity">
    <reaction evidence="1">
        <text>ATP + protein L-histidine = ADP + protein N-phospho-L-histidine.</text>
        <dbReference type="EC" id="2.7.13.3"/>
    </reaction>
</comment>
<dbReference type="InterPro" id="IPR004358">
    <property type="entry name" value="Sig_transdc_His_kin-like_C"/>
</dbReference>
<feature type="modified residue" description="4-aspartylphosphate" evidence="6">
    <location>
        <position position="518"/>
    </location>
</feature>
<evidence type="ECO:0000256" key="5">
    <source>
        <dbReference type="ARBA" id="ARBA00022777"/>
    </source>
</evidence>
<keyword evidence="5" id="KW-0418">Kinase</keyword>
<organism evidence="9 10">
    <name type="scientific">Penicillium brevicompactum</name>
    <dbReference type="NCBI Taxonomy" id="5074"/>
    <lineage>
        <taxon>Eukaryota</taxon>
        <taxon>Fungi</taxon>
        <taxon>Dikarya</taxon>
        <taxon>Ascomycota</taxon>
        <taxon>Pezizomycotina</taxon>
        <taxon>Eurotiomycetes</taxon>
        <taxon>Eurotiomycetidae</taxon>
        <taxon>Eurotiales</taxon>
        <taxon>Aspergillaceae</taxon>
        <taxon>Penicillium</taxon>
    </lineage>
</organism>
<dbReference type="SUPFAM" id="SSF47384">
    <property type="entry name" value="Homodimeric domain of signal transducing histidine kinase"/>
    <property type="match status" value="1"/>
</dbReference>
<dbReference type="InterPro" id="IPR011006">
    <property type="entry name" value="CheY-like_superfamily"/>
</dbReference>
<dbReference type="GO" id="GO:0005886">
    <property type="term" value="C:plasma membrane"/>
    <property type="evidence" value="ECO:0007669"/>
    <property type="project" value="TreeGrafter"/>
</dbReference>
<comment type="caution">
    <text evidence="9">The sequence shown here is derived from an EMBL/GenBank/DDBJ whole genome shotgun (WGS) entry which is preliminary data.</text>
</comment>
<dbReference type="InterPro" id="IPR036890">
    <property type="entry name" value="HATPase_C_sf"/>
</dbReference>
<dbReference type="Pfam" id="PF00072">
    <property type="entry name" value="Response_reg"/>
    <property type="match status" value="1"/>
</dbReference>
<dbReference type="InterPro" id="IPR001789">
    <property type="entry name" value="Sig_transdc_resp-reg_receiver"/>
</dbReference>
<accession>A0A9W9QCL6</accession>
<dbReference type="InterPro" id="IPR036097">
    <property type="entry name" value="HisK_dim/P_sf"/>
</dbReference>
<dbReference type="CDD" id="cd17546">
    <property type="entry name" value="REC_hyHK_CKI1_RcsC-like"/>
    <property type="match status" value="1"/>
</dbReference>
<dbReference type="SUPFAM" id="SSF55874">
    <property type="entry name" value="ATPase domain of HSP90 chaperone/DNA topoisomerase II/histidine kinase"/>
    <property type="match status" value="1"/>
</dbReference>
<evidence type="ECO:0000256" key="3">
    <source>
        <dbReference type="ARBA" id="ARBA00022553"/>
    </source>
</evidence>
<dbReference type="SMART" id="SM00448">
    <property type="entry name" value="REC"/>
    <property type="match status" value="1"/>
</dbReference>
<dbReference type="Proteomes" id="UP001147695">
    <property type="component" value="Unassembled WGS sequence"/>
</dbReference>
<reference evidence="9" key="1">
    <citation type="submission" date="2022-12" db="EMBL/GenBank/DDBJ databases">
        <authorList>
            <person name="Petersen C."/>
        </authorList>
    </citation>
    <scope>NUCLEOTIDE SEQUENCE</scope>
    <source>
        <strain evidence="9">IBT 35673</strain>
    </source>
</reference>
<protein>
    <recommendedName>
        <fullName evidence="2">histidine kinase</fullName>
        <ecNumber evidence="2">2.7.13.3</ecNumber>
    </recommendedName>
</protein>
<dbReference type="Gene3D" id="3.30.565.10">
    <property type="entry name" value="Histidine kinase-like ATPase, C-terminal domain"/>
    <property type="match status" value="1"/>
</dbReference>
<dbReference type="Pfam" id="PF02518">
    <property type="entry name" value="HATPase_c"/>
    <property type="match status" value="1"/>
</dbReference>
<dbReference type="CDD" id="cd00082">
    <property type="entry name" value="HisKA"/>
    <property type="match status" value="1"/>
</dbReference>
<dbReference type="EC" id="2.7.13.3" evidence="2"/>
<evidence type="ECO:0000256" key="1">
    <source>
        <dbReference type="ARBA" id="ARBA00000085"/>
    </source>
</evidence>
<dbReference type="PANTHER" id="PTHR43047:SF66">
    <property type="entry name" value="HISKA"/>
    <property type="match status" value="1"/>
</dbReference>
<name>A0A9W9QCL6_PENBR</name>
<keyword evidence="3 6" id="KW-0597">Phosphoprotein</keyword>
<dbReference type="InterPro" id="IPR003594">
    <property type="entry name" value="HATPase_dom"/>
</dbReference>
<dbReference type="InterPro" id="IPR035965">
    <property type="entry name" value="PAS-like_dom_sf"/>
</dbReference>
<dbReference type="SMART" id="SM00388">
    <property type="entry name" value="HisKA"/>
    <property type="match status" value="1"/>
</dbReference>
<dbReference type="PROSITE" id="PS50110">
    <property type="entry name" value="RESPONSE_REGULATORY"/>
    <property type="match status" value="1"/>
</dbReference>
<dbReference type="AlphaFoldDB" id="A0A9W9QCL6"/>
<evidence type="ECO:0000259" key="7">
    <source>
        <dbReference type="PROSITE" id="PS50109"/>
    </source>
</evidence>
<dbReference type="Gene3D" id="3.30.450.20">
    <property type="entry name" value="PAS domain"/>
    <property type="match status" value="1"/>
</dbReference>
<dbReference type="EMBL" id="JAPZBQ010000005">
    <property type="protein sequence ID" value="KAJ5328732.1"/>
    <property type="molecule type" value="Genomic_DNA"/>
</dbReference>
<dbReference type="PRINTS" id="PR00344">
    <property type="entry name" value="BCTRLSENSOR"/>
</dbReference>
<proteinExistence type="predicted"/>
<dbReference type="Gene3D" id="3.40.50.2300">
    <property type="match status" value="1"/>
</dbReference>
<dbReference type="GO" id="GO:0009927">
    <property type="term" value="F:histidine phosphotransfer kinase activity"/>
    <property type="evidence" value="ECO:0007669"/>
    <property type="project" value="TreeGrafter"/>
</dbReference>
<feature type="domain" description="Histidine kinase" evidence="7">
    <location>
        <begin position="153"/>
        <end position="419"/>
    </location>
</feature>